<feature type="region of interest" description="Disordered" evidence="1">
    <location>
        <begin position="319"/>
        <end position="339"/>
    </location>
</feature>
<feature type="domain" description="Bacterial Ig-like" evidence="3">
    <location>
        <begin position="585"/>
        <end position="643"/>
    </location>
</feature>
<dbReference type="OrthoDB" id="3240600at2"/>
<feature type="domain" description="Bacterial Ig-like" evidence="3">
    <location>
        <begin position="332"/>
        <end position="369"/>
    </location>
</feature>
<evidence type="ECO:0000313" key="6">
    <source>
        <dbReference type="Proteomes" id="UP000216725"/>
    </source>
</evidence>
<dbReference type="Pfam" id="PF18885">
    <property type="entry name" value="DUF5648"/>
    <property type="match status" value="1"/>
</dbReference>
<dbReference type="Proteomes" id="UP000216725">
    <property type="component" value="Unassembled WGS sequence"/>
</dbReference>
<evidence type="ECO:0000256" key="1">
    <source>
        <dbReference type="SAM" id="MobiDB-lite"/>
    </source>
</evidence>
<evidence type="ECO:0000313" key="5">
    <source>
        <dbReference type="EMBL" id="OZG51198.1"/>
    </source>
</evidence>
<dbReference type="Gene3D" id="2.60.40.1080">
    <property type="match status" value="1"/>
</dbReference>
<feature type="signal peptide" evidence="2">
    <location>
        <begin position="1"/>
        <end position="27"/>
    </location>
</feature>
<evidence type="ECO:0000259" key="3">
    <source>
        <dbReference type="Pfam" id="PF07532"/>
    </source>
</evidence>
<dbReference type="InterPro" id="IPR043708">
    <property type="entry name" value="DUF5648"/>
</dbReference>
<protein>
    <submittedName>
        <fullName evidence="5">Bacterial Ig-like domain (Group 4) protein</fullName>
    </submittedName>
</protein>
<proteinExistence type="predicted"/>
<gene>
    <name evidence="5" type="ORF">PSRA_1240</name>
</gene>
<accession>A0A261EWH8</accession>
<comment type="caution">
    <text evidence="5">The sequence shown here is derived from an EMBL/GenBank/DDBJ whole genome shotgun (WGS) entry which is preliminary data.</text>
</comment>
<dbReference type="InterPro" id="IPR011081">
    <property type="entry name" value="Big_4"/>
</dbReference>
<organism evidence="5 6">
    <name type="scientific">Pseudoscardovia radai</name>
    <dbReference type="NCBI Taxonomy" id="987066"/>
    <lineage>
        <taxon>Bacteria</taxon>
        <taxon>Bacillati</taxon>
        <taxon>Actinomycetota</taxon>
        <taxon>Actinomycetes</taxon>
        <taxon>Bifidobacteriales</taxon>
        <taxon>Bifidobacteriaceae</taxon>
        <taxon>Pseudoscardovia</taxon>
    </lineage>
</organism>
<dbReference type="EMBL" id="MWWR01000010">
    <property type="protein sequence ID" value="OZG51198.1"/>
    <property type="molecule type" value="Genomic_DNA"/>
</dbReference>
<reference evidence="5 6" key="1">
    <citation type="journal article" date="2017" name="BMC Genomics">
        <title>Comparative genomic and phylogenomic analyses of the Bifidobacteriaceae family.</title>
        <authorList>
            <person name="Lugli G.A."/>
            <person name="Milani C."/>
            <person name="Turroni F."/>
            <person name="Duranti S."/>
            <person name="Mancabelli L."/>
            <person name="Mangifesta M."/>
            <person name="Ferrario C."/>
            <person name="Modesto M."/>
            <person name="Mattarelli P."/>
            <person name="Jiri K."/>
            <person name="van Sinderen D."/>
            <person name="Ventura M."/>
        </authorList>
    </citation>
    <scope>NUCLEOTIDE SEQUENCE [LARGE SCALE GENOMIC DNA]</scope>
    <source>
        <strain evidence="5 6">DSM 24742</strain>
    </source>
</reference>
<feature type="domain" description="Bacterial Ig-like" evidence="3">
    <location>
        <begin position="424"/>
        <end position="477"/>
    </location>
</feature>
<dbReference type="SUPFAM" id="SSF49373">
    <property type="entry name" value="Invasin/intimin cell-adhesion fragments"/>
    <property type="match status" value="1"/>
</dbReference>
<feature type="domain" description="Bacterial Ig-like" evidence="3">
    <location>
        <begin position="54"/>
        <end position="92"/>
    </location>
</feature>
<dbReference type="RefSeq" id="WP_158216344.1">
    <property type="nucleotide sequence ID" value="NZ_MWWR01000010.1"/>
</dbReference>
<evidence type="ECO:0000256" key="2">
    <source>
        <dbReference type="SAM" id="SignalP"/>
    </source>
</evidence>
<dbReference type="Pfam" id="PF07532">
    <property type="entry name" value="Big_4"/>
    <property type="match status" value="4"/>
</dbReference>
<dbReference type="AlphaFoldDB" id="A0A261EWH8"/>
<sequence length="817" mass="86805">MTSTFIRRCAGIATAVALALTPCFVSAPAPGALAPLGTQQAGAAQLIDRTPQSVDPISLTTQPYTVPAFPSTATVHWSDGSTSQEPVTWENDYSTLHWYTYANDDYYNEKTVTVTSDEVLNGMKVTATVTVAKMAALSIEPVSVWIVKGGYVSLPNPVKVNLPYAANDYTWAFVTWDTSSVKTSVPGTYHATGTLDKPVVDTQGTAISTITAQVRVLDSYPVSALSFDDPGTLAVGKSATVTATATMTDSSYQASDLSYSWSSSDTDVVSFEYWGDPARVSLVPKKEGTATITVEAGGHTASRTVTVEPADPATVTSVRVDSGQSGQGGQFSITTDSGQVPTLPTTATVSWSDDTTTKMPITWNSHTADYFDWADNHRRVTCTGHVTVNGRQYSVSQDVSIKTPPISRVTGFEDYYGNPLSSTVHASVGDSYVKLPSKATFVTVNGKMGSETISWNNSDASKFSSPGTFTVSGTVNDVTYSDGSSVTVTATVIVQNATIKSTPIPDVRIDAGSAPTLPSVLRATWDNGNVSEASVVWNTDPSMWRGSRDSETTQTVTGTLTSQGVTVHPTATVHINQATASSATNVRVTTEAGVIPALPQNVDVRWSNGDVTSQHVYWNNAKPLNPASYATVGTFTVSGVVTGAHTLNDATIPVTATVTVTEKKQTSDESPITMQRLYNPNTGEHFFTGNAEELGQLVAQGWRNESTAWTAPAAGDVVYRLYNPSGSEHHYTMDANEVNTLMGIGWSFEGVGWRSAPANSGVPVYRLYNPNAASNGHHYTTDAAERDQLVSQGWHDEGIAWYGVKDASSTATDGSAK</sequence>
<dbReference type="InterPro" id="IPR008964">
    <property type="entry name" value="Invasin/intimin_cell_adhesion"/>
</dbReference>
<name>A0A261EWH8_9BIFI</name>
<feature type="chain" id="PRO_5013057032" evidence="2">
    <location>
        <begin position="28"/>
        <end position="817"/>
    </location>
</feature>
<feature type="domain" description="DUF5648" evidence="4">
    <location>
        <begin position="674"/>
        <end position="803"/>
    </location>
</feature>
<keyword evidence="6" id="KW-1185">Reference proteome</keyword>
<keyword evidence="2" id="KW-0732">Signal</keyword>
<evidence type="ECO:0000259" key="4">
    <source>
        <dbReference type="Pfam" id="PF18885"/>
    </source>
</evidence>